<dbReference type="KEGG" id="cnc:CNE_BB1p06910"/>
<protein>
    <submittedName>
        <fullName evidence="1">Uncharacterized protein</fullName>
    </submittedName>
</protein>
<dbReference type="HOGENOM" id="CLU_182858_0_0_4"/>
<evidence type="ECO:0000313" key="1">
    <source>
        <dbReference type="EMBL" id="AEI82111.1"/>
    </source>
</evidence>
<sequence length="85" mass="9711">MNMPQEAIAPLPSDHYWTRPHTPFPLDGPNRQYEVFPGAHYVSNGVTSYKNWACMLTAQEDTLPFSPNQTYHPSNQQNFGVRTLC</sequence>
<dbReference type="AlphaFoldDB" id="F8GXP1"/>
<reference evidence="1 2" key="1">
    <citation type="journal article" date="2011" name="J. Bacteriol.">
        <title>Complete genome sequence of the type strain Cupriavidus necator N-1.</title>
        <authorList>
            <person name="Poehlein A."/>
            <person name="Kusian B."/>
            <person name="Friedrich B."/>
            <person name="Daniel R."/>
            <person name="Bowien B."/>
        </authorList>
    </citation>
    <scope>NUCLEOTIDE SEQUENCE [LARGE SCALE GENOMIC DNA]</scope>
    <source>
        <strain evidence="2">ATCC 43291 / DSM 13513 / CCUG 52238 / LMG 8453 / N-1</strain>
        <plasmid evidence="1 2">pBB1</plasmid>
    </source>
</reference>
<name>F8GXP1_CUPNN</name>
<evidence type="ECO:0000313" key="2">
    <source>
        <dbReference type="Proteomes" id="UP000006798"/>
    </source>
</evidence>
<dbReference type="EMBL" id="CP002879">
    <property type="protein sequence ID" value="AEI82111.1"/>
    <property type="molecule type" value="Genomic_DNA"/>
</dbReference>
<organism evidence="1 2">
    <name type="scientific">Cupriavidus necator (strain ATCC 43291 / DSM 13513 / CCUG 52238 / LMG 8453 / N-1)</name>
    <name type="common">Ralstonia eutropha</name>
    <dbReference type="NCBI Taxonomy" id="1042878"/>
    <lineage>
        <taxon>Bacteria</taxon>
        <taxon>Pseudomonadati</taxon>
        <taxon>Pseudomonadota</taxon>
        <taxon>Betaproteobacteria</taxon>
        <taxon>Burkholderiales</taxon>
        <taxon>Burkholderiaceae</taxon>
        <taxon>Cupriavidus</taxon>
    </lineage>
</organism>
<accession>F8GXP1</accession>
<dbReference type="Proteomes" id="UP000006798">
    <property type="component" value="Plasmid pBB1"/>
</dbReference>
<gene>
    <name evidence="1" type="ordered locus">CNE_BB1p06910</name>
</gene>
<geneLocation type="plasmid" evidence="1 2">
    <name>pBB1</name>
</geneLocation>
<keyword evidence="1" id="KW-0614">Plasmid</keyword>
<proteinExistence type="predicted"/>